<dbReference type="PANTHER" id="PTHR16515">
    <property type="entry name" value="PR DOMAIN ZINC FINGER PROTEIN"/>
    <property type="match status" value="1"/>
</dbReference>
<name>A0A3Q0JP59_DIACI</name>
<reference evidence="12" key="1">
    <citation type="submission" date="2025-08" db="UniProtKB">
        <authorList>
            <consortium name="RefSeq"/>
        </authorList>
    </citation>
    <scope>IDENTIFICATION</scope>
</reference>
<dbReference type="InterPro" id="IPR013087">
    <property type="entry name" value="Znf_C2H2_type"/>
</dbReference>
<keyword evidence="4 9" id="KW-0863">Zinc-finger</keyword>
<evidence type="ECO:0000256" key="5">
    <source>
        <dbReference type="ARBA" id="ARBA00022833"/>
    </source>
</evidence>
<sequence>MERLGVSYNYMCFTCEYHTNNNHNMLRHIRRHLGEKPFQCEFCDYKSSAPSDLQTHKRIRHSSSTVVYIVSFRWISEVILCVYCCKLLTKNAEILLHHCKTCFAMERLGVSYNYMCFTCEYHTNNNHNMLRHVRKHLGEKPYKCSQCDYSSSGVTNLKTHEKIRHGKRMLISDNISGSFIRCVHCHACLSQDSRVLKRHCKTCSYVSRLDSTYTYVCFSCNYHTKYSGHVTTHIRKHTGEKPYRCSICTRSFSDQSNLKKHILIRHDGQTENNSLDLFYKTKLICQHCRKHLLRRTDILLDHSLICERSDRPDFKRLYMCYSCKYSTSQRSHMKRHICAHIGDKPFRCQLCNKGYVEQSSLNRHKILHADTLLGEYTLDPFCCHCRKQLTTKARDILDHCKQCEAVVRTDKSFLYVCFACDHHTYHRSHMSIHVRKHTGEKPYKCEFCPLNFGQRTSLIMHTRKHTKEKPYVCKFCTYKSSSLFACRRHMQHRHVEQYGEFDFRDHFG</sequence>
<keyword evidence="3" id="KW-0677">Repeat</keyword>
<dbReference type="InterPro" id="IPR050331">
    <property type="entry name" value="Zinc_finger"/>
</dbReference>
<keyword evidence="6" id="KW-0805">Transcription regulation</keyword>
<feature type="domain" description="C2H2-type" evidence="10">
    <location>
        <begin position="443"/>
        <end position="470"/>
    </location>
</feature>
<dbReference type="GO" id="GO:0006357">
    <property type="term" value="P:regulation of transcription by RNA polymerase II"/>
    <property type="evidence" value="ECO:0007669"/>
    <property type="project" value="UniProtKB-ARBA"/>
</dbReference>
<dbReference type="GO" id="GO:0008270">
    <property type="term" value="F:zinc ion binding"/>
    <property type="evidence" value="ECO:0007669"/>
    <property type="project" value="UniProtKB-KW"/>
</dbReference>
<evidence type="ECO:0000256" key="6">
    <source>
        <dbReference type="ARBA" id="ARBA00023015"/>
    </source>
</evidence>
<keyword evidence="7" id="KW-0804">Transcription</keyword>
<dbReference type="KEGG" id="dci:108254188"/>
<dbReference type="GO" id="GO:0005634">
    <property type="term" value="C:nucleus"/>
    <property type="evidence" value="ECO:0007669"/>
    <property type="project" value="UniProtKB-SubCell"/>
</dbReference>
<dbReference type="PaxDb" id="121845-A0A3Q0JP59"/>
<evidence type="ECO:0000313" key="12">
    <source>
        <dbReference type="RefSeq" id="XP_026688620.1"/>
    </source>
</evidence>
<feature type="domain" description="C2H2-type" evidence="10">
    <location>
        <begin position="142"/>
        <end position="169"/>
    </location>
</feature>
<dbReference type="Pfam" id="PF00096">
    <property type="entry name" value="zf-C2H2"/>
    <property type="match status" value="3"/>
</dbReference>
<proteinExistence type="predicted"/>
<dbReference type="STRING" id="121845.A0A3Q0JP59"/>
<evidence type="ECO:0000313" key="11">
    <source>
        <dbReference type="Proteomes" id="UP000079169"/>
    </source>
</evidence>
<dbReference type="SMART" id="SM00355">
    <property type="entry name" value="ZnF_C2H2"/>
    <property type="match status" value="11"/>
</dbReference>
<feature type="domain" description="C2H2-type" evidence="10">
    <location>
        <begin position="10"/>
        <end position="37"/>
    </location>
</feature>
<dbReference type="PROSITE" id="PS50157">
    <property type="entry name" value="ZINC_FINGER_C2H2_2"/>
    <property type="match status" value="10"/>
</dbReference>
<dbReference type="Proteomes" id="UP000079169">
    <property type="component" value="Unplaced"/>
</dbReference>
<keyword evidence="11" id="KW-1185">Reference proteome</keyword>
<dbReference type="AlphaFoldDB" id="A0A3Q0JP59"/>
<evidence type="ECO:0000259" key="10">
    <source>
        <dbReference type="PROSITE" id="PS50157"/>
    </source>
</evidence>
<keyword evidence="8" id="KW-0539">Nucleus</keyword>
<dbReference type="PROSITE" id="PS00028">
    <property type="entry name" value="ZINC_FINGER_C2H2_1"/>
    <property type="match status" value="3"/>
</dbReference>
<evidence type="ECO:0000256" key="4">
    <source>
        <dbReference type="ARBA" id="ARBA00022771"/>
    </source>
</evidence>
<keyword evidence="2" id="KW-0479">Metal-binding</keyword>
<dbReference type="GeneID" id="108254188"/>
<feature type="domain" description="C2H2-type" evidence="10">
    <location>
        <begin position="114"/>
        <end position="141"/>
    </location>
</feature>
<evidence type="ECO:0000256" key="1">
    <source>
        <dbReference type="ARBA" id="ARBA00004123"/>
    </source>
</evidence>
<dbReference type="Gene3D" id="3.30.160.60">
    <property type="entry name" value="Classic Zinc Finger"/>
    <property type="match status" value="5"/>
</dbReference>
<dbReference type="InterPro" id="IPR036236">
    <property type="entry name" value="Znf_C2H2_sf"/>
</dbReference>
<feature type="domain" description="C2H2-type" evidence="10">
    <location>
        <begin position="243"/>
        <end position="271"/>
    </location>
</feature>
<gene>
    <name evidence="12" type="primary">LOC108254188</name>
</gene>
<feature type="domain" description="C2H2-type" evidence="10">
    <location>
        <begin position="215"/>
        <end position="242"/>
    </location>
</feature>
<dbReference type="RefSeq" id="XP_026688620.1">
    <property type="nucleotide sequence ID" value="XM_026832819.1"/>
</dbReference>
<dbReference type="FunFam" id="3.30.160.60:FF:001289">
    <property type="entry name" value="Zinc finger protein 574"/>
    <property type="match status" value="1"/>
</dbReference>
<dbReference type="SUPFAM" id="SSF57667">
    <property type="entry name" value="beta-beta-alpha zinc fingers"/>
    <property type="match status" value="6"/>
</dbReference>
<dbReference type="FunFam" id="3.30.160.60:FF:000882">
    <property type="entry name" value="Predicted gene, 21060"/>
    <property type="match status" value="1"/>
</dbReference>
<evidence type="ECO:0000256" key="7">
    <source>
        <dbReference type="ARBA" id="ARBA00023163"/>
    </source>
</evidence>
<evidence type="ECO:0000256" key="3">
    <source>
        <dbReference type="ARBA" id="ARBA00022737"/>
    </source>
</evidence>
<feature type="domain" description="C2H2-type" evidence="10">
    <location>
        <begin position="415"/>
        <end position="442"/>
    </location>
</feature>
<evidence type="ECO:0000256" key="8">
    <source>
        <dbReference type="ARBA" id="ARBA00023242"/>
    </source>
</evidence>
<comment type="subcellular location">
    <subcellularLocation>
        <location evidence="1">Nucleus</location>
    </subcellularLocation>
</comment>
<accession>A0A3Q0JP59</accession>
<organism evidence="11 12">
    <name type="scientific">Diaphorina citri</name>
    <name type="common">Asian citrus psyllid</name>
    <dbReference type="NCBI Taxonomy" id="121845"/>
    <lineage>
        <taxon>Eukaryota</taxon>
        <taxon>Metazoa</taxon>
        <taxon>Ecdysozoa</taxon>
        <taxon>Arthropoda</taxon>
        <taxon>Hexapoda</taxon>
        <taxon>Insecta</taxon>
        <taxon>Pterygota</taxon>
        <taxon>Neoptera</taxon>
        <taxon>Paraneoptera</taxon>
        <taxon>Hemiptera</taxon>
        <taxon>Sternorrhyncha</taxon>
        <taxon>Psylloidea</taxon>
        <taxon>Psyllidae</taxon>
        <taxon>Diaphorininae</taxon>
        <taxon>Diaphorina</taxon>
    </lineage>
</organism>
<evidence type="ECO:0000256" key="2">
    <source>
        <dbReference type="ARBA" id="ARBA00022723"/>
    </source>
</evidence>
<feature type="domain" description="C2H2-type" evidence="10">
    <location>
        <begin position="346"/>
        <end position="369"/>
    </location>
</feature>
<dbReference type="FunFam" id="3.30.160.60:FF:002343">
    <property type="entry name" value="Zinc finger protein 33A"/>
    <property type="match status" value="1"/>
</dbReference>
<keyword evidence="5" id="KW-0862">Zinc</keyword>
<feature type="domain" description="C2H2-type" evidence="10">
    <location>
        <begin position="318"/>
        <end position="345"/>
    </location>
</feature>
<protein>
    <submittedName>
        <fullName evidence="12">Zinc finger protein 271-like</fullName>
    </submittedName>
</protein>
<dbReference type="PANTHER" id="PTHR16515:SF57">
    <property type="entry name" value="ZINC FINGER PROTEIN 154-LIKE"/>
    <property type="match status" value="1"/>
</dbReference>
<evidence type="ECO:0000256" key="9">
    <source>
        <dbReference type="PROSITE-ProRule" id="PRU00042"/>
    </source>
</evidence>
<feature type="domain" description="C2H2-type" evidence="10">
    <location>
        <begin position="38"/>
        <end position="66"/>
    </location>
</feature>